<reference evidence="1" key="1">
    <citation type="submission" date="2021-03" db="EMBL/GenBank/DDBJ databases">
        <authorList>
            <consortium name="Genoscope - CEA"/>
            <person name="William W."/>
        </authorList>
    </citation>
    <scope>NUCLEOTIDE SEQUENCE</scope>
    <source>
        <strain evidence="1">Doubled-haploid Pahang</strain>
    </source>
</reference>
<dbReference type="EMBL" id="HG996469">
    <property type="protein sequence ID" value="CAG1844674.1"/>
    <property type="molecule type" value="Genomic_DNA"/>
</dbReference>
<keyword evidence="3" id="KW-1185">Reference proteome</keyword>
<dbReference type="PANTHER" id="PTHR34454:SF2">
    <property type="entry name" value="PROTEIN TUNICAMYCIN INDUCED 1"/>
    <property type="match status" value="1"/>
</dbReference>
<evidence type="ECO:0000313" key="1">
    <source>
        <dbReference type="EMBL" id="CAG1844674.1"/>
    </source>
</evidence>
<dbReference type="PANTHER" id="PTHR34454">
    <property type="entry name" value="TUNICAMYCIN INDUCED PROTEIN"/>
    <property type="match status" value="1"/>
</dbReference>
<protein>
    <submittedName>
        <fullName evidence="1">(wild Malaysian banana) hypothetical protein</fullName>
    </submittedName>
</protein>
<gene>
    <name evidence="1" type="ORF">GSMUA_144690.1</name>
</gene>
<evidence type="ECO:0000313" key="3">
    <source>
        <dbReference type="Proteomes" id="UP000012960"/>
    </source>
</evidence>
<proteinExistence type="predicted"/>
<dbReference type="Proteomes" id="UP000012960">
    <property type="component" value="Unplaced"/>
</dbReference>
<dbReference type="InParanoid" id="A0A804IYM5"/>
<evidence type="ECO:0000313" key="2">
    <source>
        <dbReference type="EnsemblPlants" id="Ma04_p38660.1"/>
    </source>
</evidence>
<accession>A0A804IYM5</accession>
<dbReference type="AlphaFoldDB" id="A0A804IYM5"/>
<dbReference type="InterPro" id="IPR053283">
    <property type="entry name" value="TUNICAMYCIN_INDUCED_1"/>
</dbReference>
<name>A0A804IYM5_MUSAM</name>
<reference evidence="2" key="2">
    <citation type="submission" date="2021-05" db="UniProtKB">
        <authorList>
            <consortium name="EnsemblPlants"/>
        </authorList>
    </citation>
    <scope>IDENTIFICATION</scope>
    <source>
        <strain evidence="2">subsp. malaccensis</strain>
    </source>
</reference>
<sequence>MPGFRRSCHHVQIASPMELWIQDRDDLRLSLPHDVEAGALKKVILSDGSVMTAKSAKSISLRQPIYLLLPLNCSRPKKRPLVSGLLTIAGVCHGSHQPQTCSLTVHSWPNIPHLIRFSMKGRASVRVFFYFSSLRSRCFCCTLILRLCILKWTF</sequence>
<dbReference type="EnsemblPlants" id="Ma04_t38660.1">
    <property type="protein sequence ID" value="Ma04_p38660.1"/>
    <property type="gene ID" value="Ma04_g38660"/>
</dbReference>
<organism evidence="2 3">
    <name type="scientific">Musa acuminata subsp. malaccensis</name>
    <name type="common">Wild banana</name>
    <name type="synonym">Musa malaccensis</name>
    <dbReference type="NCBI Taxonomy" id="214687"/>
    <lineage>
        <taxon>Eukaryota</taxon>
        <taxon>Viridiplantae</taxon>
        <taxon>Streptophyta</taxon>
        <taxon>Embryophyta</taxon>
        <taxon>Tracheophyta</taxon>
        <taxon>Spermatophyta</taxon>
        <taxon>Magnoliopsida</taxon>
        <taxon>Liliopsida</taxon>
        <taxon>Zingiberales</taxon>
        <taxon>Musaceae</taxon>
        <taxon>Musa</taxon>
    </lineage>
</organism>
<dbReference type="Gramene" id="Ma04_t38660.1">
    <property type="protein sequence ID" value="Ma04_p38660.1"/>
    <property type="gene ID" value="Ma04_g38660"/>
</dbReference>